<feature type="domain" description="Major facilitator superfamily (MFS) profile" evidence="4">
    <location>
        <begin position="53"/>
        <end position="441"/>
    </location>
</feature>
<reference evidence="5 6" key="2">
    <citation type="journal article" date="2014" name="J. Gen. Appl. Microbiol.">
        <title>The early diverging ascomycetous budding yeast Saitoella complicata has three histone deacetylases belonging to the Clr6, Hos2, and Rpd3 lineages.</title>
        <authorList>
            <person name="Nishida H."/>
            <person name="Matsumoto T."/>
            <person name="Kondo S."/>
            <person name="Hamamoto M."/>
            <person name="Yoshikawa H."/>
        </authorList>
    </citation>
    <scope>NUCLEOTIDE SEQUENCE [LARGE SCALE GENOMIC DNA]</scope>
    <source>
        <strain evidence="5 6">NRRL Y-17804</strain>
    </source>
</reference>
<evidence type="ECO:0000313" key="5">
    <source>
        <dbReference type="EMBL" id="GAO47525.1"/>
    </source>
</evidence>
<dbReference type="AlphaFoldDB" id="A0A0E9NDP3"/>
<evidence type="ECO:0000256" key="1">
    <source>
        <dbReference type="ARBA" id="ARBA00004141"/>
    </source>
</evidence>
<evidence type="ECO:0000259" key="4">
    <source>
        <dbReference type="PROSITE" id="PS50850"/>
    </source>
</evidence>
<feature type="transmembrane region" description="Helical" evidence="3">
    <location>
        <begin position="257"/>
        <end position="285"/>
    </location>
</feature>
<keyword evidence="6" id="KW-1185">Reference proteome</keyword>
<dbReference type="GO" id="GO:0022857">
    <property type="term" value="F:transmembrane transporter activity"/>
    <property type="evidence" value="ECO:0007669"/>
    <property type="project" value="InterPro"/>
</dbReference>
<dbReference type="PROSITE" id="PS50850">
    <property type="entry name" value="MFS"/>
    <property type="match status" value="1"/>
</dbReference>
<proteinExistence type="inferred from homology"/>
<evidence type="ECO:0000256" key="2">
    <source>
        <dbReference type="ARBA" id="ARBA00006727"/>
    </source>
</evidence>
<dbReference type="InterPro" id="IPR036259">
    <property type="entry name" value="MFS_trans_sf"/>
</dbReference>
<comment type="subcellular location">
    <subcellularLocation>
        <location evidence="1">Membrane</location>
        <topology evidence="1">Multi-pass membrane protein</topology>
    </subcellularLocation>
</comment>
<feature type="transmembrane region" description="Helical" evidence="3">
    <location>
        <begin position="54"/>
        <end position="71"/>
    </location>
</feature>
<keyword evidence="3" id="KW-0812">Transmembrane</keyword>
<dbReference type="Proteomes" id="UP000033140">
    <property type="component" value="Unassembled WGS sequence"/>
</dbReference>
<keyword evidence="3" id="KW-1133">Transmembrane helix</keyword>
<feature type="transmembrane region" description="Helical" evidence="3">
    <location>
        <begin position="502"/>
        <end position="526"/>
    </location>
</feature>
<dbReference type="Gene3D" id="1.20.1250.20">
    <property type="entry name" value="MFS general substrate transporter like domains"/>
    <property type="match status" value="1"/>
</dbReference>
<accession>A0A0E9NDP3</accession>
<name>A0A0E9NDP3_SAICN</name>
<feature type="transmembrane region" description="Helical" evidence="3">
    <location>
        <begin position="320"/>
        <end position="340"/>
    </location>
</feature>
<gene>
    <name evidence="5" type="ORF">G7K_1730-t1</name>
</gene>
<feature type="transmembrane region" description="Helical" evidence="3">
    <location>
        <begin position="346"/>
        <end position="370"/>
    </location>
</feature>
<feature type="transmembrane region" description="Helical" evidence="3">
    <location>
        <begin position="91"/>
        <end position="113"/>
    </location>
</feature>
<dbReference type="EMBL" id="BACD03000009">
    <property type="protein sequence ID" value="GAO47525.1"/>
    <property type="molecule type" value="Genomic_DNA"/>
</dbReference>
<evidence type="ECO:0000256" key="3">
    <source>
        <dbReference type="SAM" id="Phobius"/>
    </source>
</evidence>
<feature type="transmembrane region" description="Helical" evidence="3">
    <location>
        <begin position="382"/>
        <end position="403"/>
    </location>
</feature>
<evidence type="ECO:0000313" key="6">
    <source>
        <dbReference type="Proteomes" id="UP000033140"/>
    </source>
</evidence>
<dbReference type="SUPFAM" id="SSF103473">
    <property type="entry name" value="MFS general substrate transporter"/>
    <property type="match status" value="1"/>
</dbReference>
<sequence length="755" mass="81648">MSSEEIKAAPVEAAIADANVLGEKDIQKEEAVVGIERRDTESTIDLPPDGGLKAWLVILGGFLFMVGTLGLNNSYGAFQSYYIDTLYTTTSPAVITLIGSLGGTVLMLLGAIVGRIVDKFGYRPCFIVGFALCVISLMLSSICNSIQALVWTQGILFGMGIAVGFTPAVSIPTQYFTKRRGFATGCVMAGSGLGGVLYPPLTRVLIDKVGPHWTLRIFGFLTIAIVAPSIFLLKPRQNTAFRRGPLFDFSALRNKRFVLAILAVSVGQMAVLPAYFFIGSFALSLGATNSAAVWFTAVQNGFGILGRIGCGFLADKFGKVNMLTVCYAISGTAYFCLWGIATGTSMLYACAAINGCVLGGISSLTPVVASHLAGDHQVASKIGLLLTFAGVTQLVAPTIISVVVEKTSYFKAGFTLGGMMYFSMLCMIGKDIPAISHAGQVTPFRVSAHNIVTGHSDREWIFMLSKIQAFLPLQNARTLFILSPRVMDSAWKIFSTSRSGRLGWVATIPFVSTFSVLVFLSSFFIVNSCAGPTPNLRRNVVSWDLGFYLRQVQVMSLGNCFDELSEAEPPLLDWFGHREFFFVPPDTTLPGLVEELICDGVFNSRLVKYSPIDVAKTGILLQLLDRARRLFVVVVFLRSSEQLLAPLLDHFSNRFEDGLKASEVFRTLGKALVTLGLGDSLGEPFVVNVGLDQVVVDHPNMFRDEVSDVCDLNTTDPKHVEAVTEVGSVLVIYSIPQHSEPVVSALQGSSKNRHI</sequence>
<dbReference type="PANTHER" id="PTHR11360:SF284">
    <property type="entry name" value="EG:103B4.3 PROTEIN-RELATED"/>
    <property type="match status" value="1"/>
</dbReference>
<comment type="similarity">
    <text evidence="2">Belongs to the major facilitator superfamily. Monocarboxylate porter (TC 2.A.1.13) family.</text>
</comment>
<feature type="transmembrane region" description="Helical" evidence="3">
    <location>
        <begin position="148"/>
        <end position="169"/>
    </location>
</feature>
<dbReference type="InterPro" id="IPR050327">
    <property type="entry name" value="Proton-linked_MCT"/>
</dbReference>
<dbReference type="CDD" id="cd17352">
    <property type="entry name" value="MFS_MCT_SLC16"/>
    <property type="match status" value="1"/>
</dbReference>
<feature type="transmembrane region" description="Helical" evidence="3">
    <location>
        <begin position="181"/>
        <end position="201"/>
    </location>
</feature>
<comment type="caution">
    <text evidence="5">The sequence shown here is derived from an EMBL/GenBank/DDBJ whole genome shotgun (WGS) entry which is preliminary data.</text>
</comment>
<feature type="transmembrane region" description="Helical" evidence="3">
    <location>
        <begin position="291"/>
        <end position="313"/>
    </location>
</feature>
<organism evidence="5 6">
    <name type="scientific">Saitoella complicata (strain BCRC 22490 / CBS 7301 / JCM 7358 / NBRC 10748 / NRRL Y-17804)</name>
    <dbReference type="NCBI Taxonomy" id="698492"/>
    <lineage>
        <taxon>Eukaryota</taxon>
        <taxon>Fungi</taxon>
        <taxon>Dikarya</taxon>
        <taxon>Ascomycota</taxon>
        <taxon>Taphrinomycotina</taxon>
        <taxon>Taphrinomycotina incertae sedis</taxon>
        <taxon>Saitoella</taxon>
    </lineage>
</organism>
<feature type="transmembrane region" description="Helical" evidence="3">
    <location>
        <begin position="409"/>
        <end position="428"/>
    </location>
</feature>
<dbReference type="GO" id="GO:0016020">
    <property type="term" value="C:membrane"/>
    <property type="evidence" value="ECO:0007669"/>
    <property type="project" value="UniProtKB-SubCell"/>
</dbReference>
<dbReference type="Pfam" id="PF07690">
    <property type="entry name" value="MFS_1"/>
    <property type="match status" value="1"/>
</dbReference>
<reference evidence="5 6" key="1">
    <citation type="journal article" date="2011" name="J. Gen. Appl. Microbiol.">
        <title>Draft genome sequencing of the enigmatic yeast Saitoella complicata.</title>
        <authorList>
            <person name="Nishida H."/>
            <person name="Hamamoto M."/>
            <person name="Sugiyama J."/>
        </authorList>
    </citation>
    <scope>NUCLEOTIDE SEQUENCE [LARGE SCALE GENOMIC DNA]</scope>
    <source>
        <strain evidence="5 6">NRRL Y-17804</strain>
    </source>
</reference>
<feature type="transmembrane region" description="Helical" evidence="3">
    <location>
        <begin position="125"/>
        <end position="142"/>
    </location>
</feature>
<reference evidence="5 6" key="3">
    <citation type="journal article" date="2015" name="Genome Announc.">
        <title>Draft Genome Sequence of the Archiascomycetous Yeast Saitoella complicata.</title>
        <authorList>
            <person name="Yamauchi K."/>
            <person name="Kondo S."/>
            <person name="Hamamoto M."/>
            <person name="Takahashi Y."/>
            <person name="Ogura Y."/>
            <person name="Hayashi T."/>
            <person name="Nishida H."/>
        </authorList>
    </citation>
    <scope>NUCLEOTIDE SEQUENCE [LARGE SCALE GENOMIC DNA]</scope>
    <source>
        <strain evidence="5 6">NRRL Y-17804</strain>
    </source>
</reference>
<dbReference type="PANTHER" id="PTHR11360">
    <property type="entry name" value="MONOCARBOXYLATE TRANSPORTER"/>
    <property type="match status" value="1"/>
</dbReference>
<protein>
    <recommendedName>
        <fullName evidence="4">Major facilitator superfamily (MFS) profile domain-containing protein</fullName>
    </recommendedName>
</protein>
<feature type="transmembrane region" description="Helical" evidence="3">
    <location>
        <begin position="213"/>
        <end position="233"/>
    </location>
</feature>
<dbReference type="InterPro" id="IPR020846">
    <property type="entry name" value="MFS_dom"/>
</dbReference>
<keyword evidence="3" id="KW-0472">Membrane</keyword>
<dbReference type="InterPro" id="IPR011701">
    <property type="entry name" value="MFS"/>
</dbReference>